<evidence type="ECO:0000313" key="1">
    <source>
        <dbReference type="EMBL" id="PSJ04794.1"/>
    </source>
</evidence>
<dbReference type="OrthoDB" id="288532at2"/>
<gene>
    <name evidence="1" type="ORF">C7K55_08765</name>
</gene>
<dbReference type="AlphaFoldDB" id="A0A2P7MU67"/>
<dbReference type="EMBL" id="PXXO01000009">
    <property type="protein sequence ID" value="PSJ04794.1"/>
    <property type="molecule type" value="Genomic_DNA"/>
</dbReference>
<comment type="caution">
    <text evidence="1">The sequence shown here is derived from an EMBL/GenBank/DDBJ whole genome shotgun (WGS) entry which is preliminary data.</text>
</comment>
<dbReference type="RefSeq" id="WP_106632358.1">
    <property type="nucleotide sequence ID" value="NZ_PXXO01000009.1"/>
</dbReference>
<organism evidence="1 2">
    <name type="scientific">Cyanobium usitatum str. Tous</name>
    <dbReference type="NCBI Taxonomy" id="2116684"/>
    <lineage>
        <taxon>Bacteria</taxon>
        <taxon>Bacillati</taxon>
        <taxon>Cyanobacteriota</taxon>
        <taxon>Cyanophyceae</taxon>
        <taxon>Synechococcales</taxon>
        <taxon>Prochlorococcaceae</taxon>
        <taxon>Cyanobium</taxon>
    </lineage>
</organism>
<dbReference type="SUPFAM" id="SSF52540">
    <property type="entry name" value="P-loop containing nucleoside triphosphate hydrolases"/>
    <property type="match status" value="1"/>
</dbReference>
<evidence type="ECO:0008006" key="3">
    <source>
        <dbReference type="Google" id="ProtNLM"/>
    </source>
</evidence>
<name>A0A2P7MU67_9CYAN</name>
<reference evidence="1 2" key="1">
    <citation type="journal article" date="2018" name="Environ. Microbiol.">
        <title>Ecological and genomic features of two widespread freshwater picocyanobacteria.</title>
        <authorList>
            <person name="Cabello-Yeves P.J."/>
            <person name="Picazo A."/>
            <person name="Camacho A."/>
            <person name="Callieri C."/>
            <person name="Rosselli R."/>
            <person name="Roda-Garcia J.J."/>
            <person name="Coutinho F.H."/>
            <person name="Rodriguez-Valera F."/>
        </authorList>
    </citation>
    <scope>NUCLEOTIDE SEQUENCE [LARGE SCALE GENOMIC DNA]</scope>
    <source>
        <strain evidence="1 2">Tous</strain>
    </source>
</reference>
<proteinExistence type="predicted"/>
<dbReference type="Proteomes" id="UP000243002">
    <property type="component" value="Unassembled WGS sequence"/>
</dbReference>
<sequence>MIISERHQLIVLHCRKAAGSSLCVSLARLLGPEDLQISALAETMALGIPLTQRVRRIAWRQSRGVLSLFRLLGPRAYRRALTRAVDHAYRPMLGRKPPHAPAACVAATFPQEWASFRKLAIIRNPWDKTVSDYYWRIQRQRTPPSFAAYVEALAAGHDLGGIVPLAFHDNWPMYTINDQVVADRVVRFEQLQQDLQLFFRDAGMDWDGWMPRSKGGHRPAGAPGGYRNHYTPELEVLIGRLYASEIDQFGYQF</sequence>
<protein>
    <recommendedName>
        <fullName evidence="3">Sulfotransferase family protein</fullName>
    </recommendedName>
</protein>
<dbReference type="InterPro" id="IPR027417">
    <property type="entry name" value="P-loop_NTPase"/>
</dbReference>
<evidence type="ECO:0000313" key="2">
    <source>
        <dbReference type="Proteomes" id="UP000243002"/>
    </source>
</evidence>
<accession>A0A2P7MU67</accession>
<keyword evidence="2" id="KW-1185">Reference proteome</keyword>